<reference evidence="3" key="1">
    <citation type="submission" date="2017-10" db="EMBL/GenBank/DDBJ databases">
        <title>Rapid genome shrinkage in a self-fertile nematode reveals novel sperm competition proteins.</title>
        <authorList>
            <person name="Yin D."/>
            <person name="Schwarz E.M."/>
            <person name="Thomas C.G."/>
            <person name="Felde R.L."/>
            <person name="Korf I.F."/>
            <person name="Cutter A.D."/>
            <person name="Schartner C.M."/>
            <person name="Ralston E.J."/>
            <person name="Meyer B.J."/>
            <person name="Haag E.S."/>
        </authorList>
    </citation>
    <scope>NUCLEOTIDE SEQUENCE [LARGE SCALE GENOMIC DNA]</scope>
    <source>
        <strain evidence="3">JU1422</strain>
    </source>
</reference>
<feature type="compositionally biased region" description="Polar residues" evidence="1">
    <location>
        <begin position="42"/>
        <end position="60"/>
    </location>
</feature>
<proteinExistence type="predicted"/>
<gene>
    <name evidence="2" type="primary">Cnig_chr_X.g23782</name>
    <name evidence="2" type="ORF">B9Z55_023782</name>
</gene>
<evidence type="ECO:0000313" key="3">
    <source>
        <dbReference type="Proteomes" id="UP000230233"/>
    </source>
</evidence>
<dbReference type="EMBL" id="PDUG01000006">
    <property type="protein sequence ID" value="PIC17591.1"/>
    <property type="molecule type" value="Genomic_DNA"/>
</dbReference>
<feature type="compositionally biased region" description="Polar residues" evidence="1">
    <location>
        <begin position="143"/>
        <end position="181"/>
    </location>
</feature>
<keyword evidence="3" id="KW-1185">Reference proteome</keyword>
<evidence type="ECO:0000256" key="1">
    <source>
        <dbReference type="SAM" id="MobiDB-lite"/>
    </source>
</evidence>
<organism evidence="2 3">
    <name type="scientific">Caenorhabditis nigoni</name>
    <dbReference type="NCBI Taxonomy" id="1611254"/>
    <lineage>
        <taxon>Eukaryota</taxon>
        <taxon>Metazoa</taxon>
        <taxon>Ecdysozoa</taxon>
        <taxon>Nematoda</taxon>
        <taxon>Chromadorea</taxon>
        <taxon>Rhabditida</taxon>
        <taxon>Rhabditina</taxon>
        <taxon>Rhabditomorpha</taxon>
        <taxon>Rhabditoidea</taxon>
        <taxon>Rhabditidae</taxon>
        <taxon>Peloderinae</taxon>
        <taxon>Caenorhabditis</taxon>
    </lineage>
</organism>
<comment type="caution">
    <text evidence="2">The sequence shown here is derived from an EMBL/GenBank/DDBJ whole genome shotgun (WGS) entry which is preliminary data.</text>
</comment>
<feature type="region of interest" description="Disordered" evidence="1">
    <location>
        <begin position="1"/>
        <end position="71"/>
    </location>
</feature>
<name>A0A2G5SRV7_9PELO</name>
<protein>
    <submittedName>
        <fullName evidence="2">Uncharacterized protein</fullName>
    </submittedName>
</protein>
<accession>A0A2G5SRV7</accession>
<dbReference type="Proteomes" id="UP000230233">
    <property type="component" value="Chromosome X"/>
</dbReference>
<sequence length="208" mass="21754">MSIATHPISEEDSENAAPAGEPSPGTAPAEAIRGLRRRRYSEVSSDITPPSPLSGLSSFDGSPRSLSPVFLPRPESAFDVACVGLWGATDWDTDDVVIDGGHEEQKGKNGQGTSSIGDSNVAKRQLDQKKLLESVAKKLKQEGSASKDNVRQISNGSSGESASQANFTTDSRVSTDGSNGSMGEMPENINEGVTSKNGPPSDPVPLKD</sequence>
<dbReference type="AlphaFoldDB" id="A0A2G5SRV7"/>
<evidence type="ECO:0000313" key="2">
    <source>
        <dbReference type="EMBL" id="PIC17591.1"/>
    </source>
</evidence>
<feature type="compositionally biased region" description="Basic and acidic residues" evidence="1">
    <location>
        <begin position="124"/>
        <end position="141"/>
    </location>
</feature>
<dbReference type="OrthoDB" id="10408689at2759"/>
<feature type="region of interest" description="Disordered" evidence="1">
    <location>
        <begin position="93"/>
        <end position="208"/>
    </location>
</feature>